<accession>A0ABW5R3I6</accession>
<protein>
    <submittedName>
        <fullName evidence="1">Uncharacterized protein</fullName>
    </submittedName>
</protein>
<dbReference type="Proteomes" id="UP001597493">
    <property type="component" value="Unassembled WGS sequence"/>
</dbReference>
<evidence type="ECO:0000313" key="1">
    <source>
        <dbReference type="EMBL" id="MFD2662935.1"/>
    </source>
</evidence>
<organism evidence="1 2">
    <name type="scientific">Paenibacillus thailandensis</name>
    <dbReference type="NCBI Taxonomy" id="393250"/>
    <lineage>
        <taxon>Bacteria</taxon>
        <taxon>Bacillati</taxon>
        <taxon>Bacillota</taxon>
        <taxon>Bacilli</taxon>
        <taxon>Bacillales</taxon>
        <taxon>Paenibacillaceae</taxon>
        <taxon>Paenibacillus</taxon>
    </lineage>
</organism>
<keyword evidence="2" id="KW-1185">Reference proteome</keyword>
<name>A0ABW5R3I6_9BACL</name>
<dbReference type="EMBL" id="JBHUMY010000033">
    <property type="protein sequence ID" value="MFD2662935.1"/>
    <property type="molecule type" value="Genomic_DNA"/>
</dbReference>
<sequence length="73" mass="8303">MENRMTPEKAKQALLELFKDAGRTDPGLLEYVESLSRENGILKQELRKRRAAGRSVALRDGGNNSRLYDALRE</sequence>
<proteinExistence type="predicted"/>
<comment type="caution">
    <text evidence="1">The sequence shown here is derived from an EMBL/GenBank/DDBJ whole genome shotgun (WGS) entry which is preliminary data.</text>
</comment>
<reference evidence="2" key="1">
    <citation type="journal article" date="2019" name="Int. J. Syst. Evol. Microbiol.">
        <title>The Global Catalogue of Microorganisms (GCM) 10K type strain sequencing project: providing services to taxonomists for standard genome sequencing and annotation.</title>
        <authorList>
            <consortium name="The Broad Institute Genomics Platform"/>
            <consortium name="The Broad Institute Genome Sequencing Center for Infectious Disease"/>
            <person name="Wu L."/>
            <person name="Ma J."/>
        </authorList>
    </citation>
    <scope>NUCLEOTIDE SEQUENCE [LARGE SCALE GENOMIC DNA]</scope>
    <source>
        <strain evidence="2">TISTR 1827</strain>
    </source>
</reference>
<evidence type="ECO:0000313" key="2">
    <source>
        <dbReference type="Proteomes" id="UP001597493"/>
    </source>
</evidence>
<gene>
    <name evidence="1" type="ORF">ACFSW5_22010</name>
</gene>
<dbReference type="RefSeq" id="WP_379278021.1">
    <property type="nucleotide sequence ID" value="NZ_JBHUGT010000037.1"/>
</dbReference>